<dbReference type="NCBIfam" id="TIGR00548">
    <property type="entry name" value="lolB"/>
    <property type="match status" value="1"/>
</dbReference>
<evidence type="ECO:0000256" key="4">
    <source>
        <dbReference type="ARBA" id="ARBA00016202"/>
    </source>
</evidence>
<dbReference type="OrthoDB" id="9797618at2"/>
<dbReference type="InterPro" id="IPR004565">
    <property type="entry name" value="OM_lipoprot_LolB"/>
</dbReference>
<evidence type="ECO:0000256" key="10">
    <source>
        <dbReference type="ARBA" id="ARBA00023186"/>
    </source>
</evidence>
<evidence type="ECO:0000313" key="15">
    <source>
        <dbReference type="EMBL" id="RZU97859.1"/>
    </source>
</evidence>
<dbReference type="AlphaFoldDB" id="A0A4Q8CY21"/>
<evidence type="ECO:0000256" key="5">
    <source>
        <dbReference type="ARBA" id="ARBA00022448"/>
    </source>
</evidence>
<evidence type="ECO:0000256" key="8">
    <source>
        <dbReference type="ARBA" id="ARBA00023136"/>
    </source>
</evidence>
<keyword evidence="8 13" id="KW-0472">Membrane</keyword>
<gene>
    <name evidence="13" type="primary">lolB</name>
    <name evidence="15" type="ORF">EV698_0089</name>
</gene>
<keyword evidence="7 13" id="KW-0653">Protein transport</keyword>
<dbReference type="SUPFAM" id="SSF89392">
    <property type="entry name" value="Prokaryotic lipoproteins and lipoprotein localization factors"/>
    <property type="match status" value="1"/>
</dbReference>
<keyword evidence="10 13" id="KW-0143">Chaperone</keyword>
<dbReference type="GO" id="GO:0015031">
    <property type="term" value="P:protein transport"/>
    <property type="evidence" value="ECO:0007669"/>
    <property type="project" value="UniProtKB-KW"/>
</dbReference>
<accession>A0A4Q8CY21</accession>
<dbReference type="RefSeq" id="WP_130502220.1">
    <property type="nucleotide sequence ID" value="NZ_SHLI01000001.1"/>
</dbReference>
<feature type="chain" id="PRO_5020958833" description="Outer-membrane lipoprotein LolB" evidence="14">
    <location>
        <begin position="24"/>
        <end position="203"/>
    </location>
</feature>
<proteinExistence type="inferred from homology"/>
<comment type="caution">
    <text evidence="15">The sequence shown here is derived from an EMBL/GenBank/DDBJ whole genome shotgun (WGS) entry which is preliminary data.</text>
</comment>
<comment type="subcellular location">
    <subcellularLocation>
        <location evidence="1 13">Cell outer membrane</location>
        <topology evidence="1 13">Lipid-anchor</topology>
    </subcellularLocation>
</comment>
<dbReference type="CDD" id="cd16326">
    <property type="entry name" value="LolB"/>
    <property type="match status" value="1"/>
</dbReference>
<evidence type="ECO:0000256" key="7">
    <source>
        <dbReference type="ARBA" id="ARBA00022927"/>
    </source>
</evidence>
<dbReference type="GO" id="GO:0044874">
    <property type="term" value="P:lipoprotein localization to outer membrane"/>
    <property type="evidence" value="ECO:0007669"/>
    <property type="project" value="UniProtKB-UniRule"/>
</dbReference>
<evidence type="ECO:0000256" key="13">
    <source>
        <dbReference type="HAMAP-Rule" id="MF_00233"/>
    </source>
</evidence>
<dbReference type="InterPro" id="IPR029046">
    <property type="entry name" value="LolA/LolB/LppX"/>
</dbReference>
<dbReference type="Proteomes" id="UP000292298">
    <property type="component" value="Unassembled WGS sequence"/>
</dbReference>
<protein>
    <recommendedName>
        <fullName evidence="4 13">Outer-membrane lipoprotein LolB</fullName>
    </recommendedName>
</protein>
<keyword evidence="11 13" id="KW-0998">Cell outer membrane</keyword>
<feature type="signal peptide" evidence="14">
    <location>
        <begin position="1"/>
        <end position="23"/>
    </location>
</feature>
<evidence type="ECO:0000256" key="11">
    <source>
        <dbReference type="ARBA" id="ARBA00023237"/>
    </source>
</evidence>
<organism evidence="15 16">
    <name type="scientific">Spiribacter vilamensis</name>
    <dbReference type="NCBI Taxonomy" id="531306"/>
    <lineage>
        <taxon>Bacteria</taxon>
        <taxon>Pseudomonadati</taxon>
        <taxon>Pseudomonadota</taxon>
        <taxon>Gammaproteobacteria</taxon>
        <taxon>Chromatiales</taxon>
        <taxon>Ectothiorhodospiraceae</taxon>
        <taxon>Spiribacter</taxon>
    </lineage>
</organism>
<reference evidence="15 16" key="1">
    <citation type="submission" date="2019-02" db="EMBL/GenBank/DDBJ databases">
        <title>Genomic Encyclopedia of Type Strains, Phase IV (KMG-IV): sequencing the most valuable type-strain genomes for metagenomic binning, comparative biology and taxonomic classification.</title>
        <authorList>
            <person name="Goeker M."/>
        </authorList>
    </citation>
    <scope>NUCLEOTIDE SEQUENCE [LARGE SCALE GENOMIC DNA]</scope>
    <source>
        <strain evidence="15 16">DSM 21056</strain>
    </source>
</reference>
<keyword evidence="6 13" id="KW-0732">Signal</keyword>
<dbReference type="GO" id="GO:0009279">
    <property type="term" value="C:cell outer membrane"/>
    <property type="evidence" value="ECO:0007669"/>
    <property type="project" value="UniProtKB-SubCell"/>
</dbReference>
<name>A0A4Q8CY21_9GAMM</name>
<evidence type="ECO:0000256" key="14">
    <source>
        <dbReference type="SAM" id="SignalP"/>
    </source>
</evidence>
<evidence type="ECO:0000256" key="2">
    <source>
        <dbReference type="ARBA" id="ARBA00009696"/>
    </source>
</evidence>
<dbReference type="EMBL" id="SHLI01000001">
    <property type="protein sequence ID" value="RZU97859.1"/>
    <property type="molecule type" value="Genomic_DNA"/>
</dbReference>
<keyword evidence="16" id="KW-1185">Reference proteome</keyword>
<evidence type="ECO:0000256" key="12">
    <source>
        <dbReference type="ARBA" id="ARBA00023288"/>
    </source>
</evidence>
<evidence type="ECO:0000256" key="9">
    <source>
        <dbReference type="ARBA" id="ARBA00023139"/>
    </source>
</evidence>
<comment type="function">
    <text evidence="13">Plays a critical role in the incorporation of lipoproteins in the outer membrane after they are released by the LolA protein.</text>
</comment>
<evidence type="ECO:0000256" key="6">
    <source>
        <dbReference type="ARBA" id="ARBA00022729"/>
    </source>
</evidence>
<keyword evidence="5 13" id="KW-0813">Transport</keyword>
<dbReference type="PROSITE" id="PS51257">
    <property type="entry name" value="PROKAR_LIPOPROTEIN"/>
    <property type="match status" value="1"/>
</dbReference>
<dbReference type="HAMAP" id="MF_00233">
    <property type="entry name" value="LolB"/>
    <property type="match status" value="1"/>
</dbReference>
<keyword evidence="9 13" id="KW-0564">Palmitate</keyword>
<evidence type="ECO:0000256" key="1">
    <source>
        <dbReference type="ARBA" id="ARBA00004459"/>
    </source>
</evidence>
<comment type="subunit">
    <text evidence="3 13">Monomer.</text>
</comment>
<keyword evidence="12 13" id="KW-0449">Lipoprotein</keyword>
<comment type="similarity">
    <text evidence="2 13">Belongs to the LolB family.</text>
</comment>
<sequence>MKERCLFRASVPILLCVLLTACAVRSPQPDSTDAGVALATWEPSPVPAAWRLNGRTSLRLGDEGATATVSWDQSGREYRIDLRGALGAGSLRITGDGDVVRLTTSDGERYTAESPRELVRAVTGYDLPVSFLRYWVTGRPVPWLDGRVIPDPQGRPSVIHQDGWRVTYETFRAVGDYHLPERVAVVRGDMSVRIAIGEWESRE</sequence>
<dbReference type="Pfam" id="PF03550">
    <property type="entry name" value="LolB"/>
    <property type="match status" value="1"/>
</dbReference>
<evidence type="ECO:0000313" key="16">
    <source>
        <dbReference type="Proteomes" id="UP000292298"/>
    </source>
</evidence>
<dbReference type="Gene3D" id="2.50.20.10">
    <property type="entry name" value="Lipoprotein localisation LolA/LolB/LppX"/>
    <property type="match status" value="1"/>
</dbReference>
<evidence type="ECO:0000256" key="3">
    <source>
        <dbReference type="ARBA" id="ARBA00011245"/>
    </source>
</evidence>